<dbReference type="InterPro" id="IPR011417">
    <property type="entry name" value="ANTH_dom"/>
</dbReference>
<dbReference type="GO" id="GO:0048268">
    <property type="term" value="P:clathrin coat assembly"/>
    <property type="evidence" value="ECO:0007669"/>
    <property type="project" value="InterPro"/>
</dbReference>
<evidence type="ECO:0000259" key="9">
    <source>
        <dbReference type="PROSITE" id="PS50942"/>
    </source>
</evidence>
<evidence type="ECO:0000256" key="3">
    <source>
        <dbReference type="ARBA" id="ARBA00004600"/>
    </source>
</evidence>
<dbReference type="InterPro" id="IPR045192">
    <property type="entry name" value="AP180-like"/>
</dbReference>
<dbReference type="Proteomes" id="UP000215914">
    <property type="component" value="Chromosome 17"/>
</dbReference>
<dbReference type="EMBL" id="CM007906">
    <property type="protein sequence ID" value="OTF87831.1"/>
    <property type="molecule type" value="Genomic_DNA"/>
</dbReference>
<evidence type="ECO:0000256" key="6">
    <source>
        <dbReference type="ARBA" id="ARBA00023136"/>
    </source>
</evidence>
<evidence type="ECO:0000313" key="12">
    <source>
        <dbReference type="Proteomes" id="UP000215914"/>
    </source>
</evidence>
<dbReference type="Gramene" id="mRNA:HanXRQr2_Chr17g0826201">
    <property type="protein sequence ID" value="CDS:HanXRQr2_Chr17g0826201.1"/>
    <property type="gene ID" value="HanXRQr2_Chr17g0826201"/>
</dbReference>
<evidence type="ECO:0000313" key="11">
    <source>
        <dbReference type="EMBL" id="OTF87831.1"/>
    </source>
</evidence>
<dbReference type="PANTHER" id="PTHR22951:SF19">
    <property type="entry name" value="OS08G0467300 PROTEIN"/>
    <property type="match status" value="1"/>
</dbReference>
<dbReference type="InterPro" id="IPR014712">
    <property type="entry name" value="ANTH_dom_sf"/>
</dbReference>
<dbReference type="GO" id="GO:0005794">
    <property type="term" value="C:Golgi apparatus"/>
    <property type="evidence" value="ECO:0007669"/>
    <property type="project" value="UniProtKB-SubCell"/>
</dbReference>
<evidence type="ECO:0000256" key="1">
    <source>
        <dbReference type="ARBA" id="ARBA00004132"/>
    </source>
</evidence>
<evidence type="ECO:0000256" key="8">
    <source>
        <dbReference type="ARBA" id="ARBA00023329"/>
    </source>
</evidence>
<reference evidence="11" key="2">
    <citation type="submission" date="2017-02" db="EMBL/GenBank/DDBJ databases">
        <title>Sunflower complete genome.</title>
        <authorList>
            <person name="Langlade N."/>
            <person name="Munos S."/>
        </authorList>
    </citation>
    <scope>NUCLEOTIDE SEQUENCE [LARGE SCALE GENOMIC DNA]</scope>
    <source>
        <tissue evidence="11">Leaves</tissue>
    </source>
</reference>
<dbReference type="CDD" id="cd16987">
    <property type="entry name" value="ANTH_N_AP180_plant"/>
    <property type="match status" value="1"/>
</dbReference>
<dbReference type="OMA" id="SHDEQCM"/>
<dbReference type="GO" id="GO:0005546">
    <property type="term" value="F:phosphatidylinositol-4,5-bisphosphate binding"/>
    <property type="evidence" value="ECO:0000318"/>
    <property type="project" value="GO_Central"/>
</dbReference>
<keyword evidence="12" id="KW-1185">Reference proteome</keyword>
<dbReference type="Gene3D" id="1.25.40.90">
    <property type="match status" value="1"/>
</dbReference>
<dbReference type="OrthoDB" id="682511at2759"/>
<name>A0A251RUD0_HELAN</name>
<gene>
    <name evidence="11" type="ORF">HannXRQ_Chr17g0566291</name>
    <name evidence="10" type="ORF">HanXRQr2_Chr17g0826201</name>
</gene>
<evidence type="ECO:0000256" key="2">
    <source>
        <dbReference type="ARBA" id="ARBA00004555"/>
    </source>
</evidence>
<reference evidence="10" key="3">
    <citation type="submission" date="2020-06" db="EMBL/GenBank/DDBJ databases">
        <title>Helianthus annuus Genome sequencing and assembly Release 2.</title>
        <authorList>
            <person name="Gouzy J."/>
            <person name="Langlade N."/>
            <person name="Munos S."/>
        </authorList>
    </citation>
    <scope>NUCLEOTIDE SEQUENCE</scope>
    <source>
        <tissue evidence="10">Leaves</tissue>
    </source>
</reference>
<evidence type="ECO:0000256" key="4">
    <source>
        <dbReference type="ARBA" id="ARBA00022583"/>
    </source>
</evidence>
<dbReference type="FunCoup" id="A0A251RUD0">
    <property type="interactions" value="106"/>
</dbReference>
<keyword evidence="4" id="KW-0254">Endocytosis</keyword>
<organism evidence="11 12">
    <name type="scientific">Helianthus annuus</name>
    <name type="common">Common sunflower</name>
    <dbReference type="NCBI Taxonomy" id="4232"/>
    <lineage>
        <taxon>Eukaryota</taxon>
        <taxon>Viridiplantae</taxon>
        <taxon>Streptophyta</taxon>
        <taxon>Embryophyta</taxon>
        <taxon>Tracheophyta</taxon>
        <taxon>Spermatophyta</taxon>
        <taxon>Magnoliopsida</taxon>
        <taxon>eudicotyledons</taxon>
        <taxon>Gunneridae</taxon>
        <taxon>Pentapetalae</taxon>
        <taxon>asterids</taxon>
        <taxon>campanulids</taxon>
        <taxon>Asterales</taxon>
        <taxon>Asteraceae</taxon>
        <taxon>Asteroideae</taxon>
        <taxon>Heliantheae alliance</taxon>
        <taxon>Heliantheae</taxon>
        <taxon>Helianthus</taxon>
    </lineage>
</organism>
<dbReference type="GO" id="GO:0005545">
    <property type="term" value="F:1-phosphatidylinositol binding"/>
    <property type="evidence" value="ECO:0000318"/>
    <property type="project" value="GO_Central"/>
</dbReference>
<dbReference type="SUPFAM" id="SSF48464">
    <property type="entry name" value="ENTH/VHS domain"/>
    <property type="match status" value="1"/>
</dbReference>
<dbReference type="GO" id="GO:0006900">
    <property type="term" value="P:vesicle budding from membrane"/>
    <property type="evidence" value="ECO:0000318"/>
    <property type="project" value="GO_Central"/>
</dbReference>
<evidence type="ECO:0000256" key="7">
    <source>
        <dbReference type="ARBA" id="ARBA00023176"/>
    </source>
</evidence>
<dbReference type="SUPFAM" id="SSF89009">
    <property type="entry name" value="GAT-like domain"/>
    <property type="match status" value="1"/>
</dbReference>
<dbReference type="InParanoid" id="A0A251RUD0"/>
<keyword evidence="5" id="KW-0333">Golgi apparatus</keyword>
<dbReference type="PANTHER" id="PTHR22951">
    <property type="entry name" value="CLATHRIN ASSEMBLY PROTEIN"/>
    <property type="match status" value="1"/>
</dbReference>
<sequence length="340" mass="38899">MRLWKRVFGALKDQNSLLKARLVCHLTSGNPDIEKAIIKATSHDESYIDFRNTQSVFSWIRLSDENFQPTLSVISKRLEKTHNWVVALKGLMLMHGVFCCKVSSPHTIGHLPFDLSNFKHGHSESAKNWSFEAFVRSYYDFLEQKSMVLLHFSKQPNNNKTEEHLILQDLVCLHTLQLLLDTLLQIKPRYAAKSNTFVLEAMDCLVVESFDIYSRICDGIMSVLADIYSCGMTETSTMLTILEKATVQGVKLSQYLDFCRQMGVNNASECPKTEQIDETDLQDLEVLIEYTSDESEEMKSLVMDKKMMTKAHESNDSKGGLKAIITNEWDVFDEDDKEPD</sequence>
<protein>
    <submittedName>
        <fullName evidence="10">ANTH domain, phosphoinositide-binding clathrin adaptor, domain 2</fullName>
    </submittedName>
    <submittedName>
        <fullName evidence="11">Putative ENTH/VHS/GAT family protein</fullName>
    </submittedName>
</protein>
<dbReference type="InterPro" id="IPR013809">
    <property type="entry name" value="ENTH"/>
</dbReference>
<dbReference type="Pfam" id="PF07651">
    <property type="entry name" value="ANTH"/>
    <property type="match status" value="1"/>
</dbReference>
<feature type="domain" description="ENTH" evidence="9">
    <location>
        <begin position="25"/>
        <end position="156"/>
    </location>
</feature>
<evidence type="ECO:0000256" key="5">
    <source>
        <dbReference type="ARBA" id="ARBA00023034"/>
    </source>
</evidence>
<dbReference type="GO" id="GO:0000149">
    <property type="term" value="F:SNARE binding"/>
    <property type="evidence" value="ECO:0000318"/>
    <property type="project" value="GO_Central"/>
</dbReference>
<dbReference type="GO" id="GO:0072583">
    <property type="term" value="P:clathrin-dependent endocytosis"/>
    <property type="evidence" value="ECO:0000318"/>
    <property type="project" value="GO_Central"/>
</dbReference>
<evidence type="ECO:0000313" key="10">
    <source>
        <dbReference type="EMBL" id="KAF5757395.1"/>
    </source>
</evidence>
<dbReference type="InterPro" id="IPR048050">
    <property type="entry name" value="ANTH_N_plant"/>
</dbReference>
<dbReference type="Gene3D" id="1.20.58.150">
    <property type="entry name" value="ANTH domain"/>
    <property type="match status" value="1"/>
</dbReference>
<dbReference type="GO" id="GO:0030136">
    <property type="term" value="C:clathrin-coated vesicle"/>
    <property type="evidence" value="ECO:0000318"/>
    <property type="project" value="GO_Central"/>
</dbReference>
<dbReference type="InterPro" id="IPR008942">
    <property type="entry name" value="ENTH_VHS"/>
</dbReference>
<proteinExistence type="predicted"/>
<dbReference type="GO" id="GO:0032050">
    <property type="term" value="F:clathrin heavy chain binding"/>
    <property type="evidence" value="ECO:0000318"/>
    <property type="project" value="GO_Central"/>
</dbReference>
<keyword evidence="7" id="KW-0168">Coated pit</keyword>
<accession>A0A251RUD0</accession>
<dbReference type="GO" id="GO:0005905">
    <property type="term" value="C:clathrin-coated pit"/>
    <property type="evidence" value="ECO:0000318"/>
    <property type="project" value="GO_Central"/>
</dbReference>
<dbReference type="STRING" id="4232.A0A251RUD0"/>
<dbReference type="PROSITE" id="PS50942">
    <property type="entry name" value="ENTH"/>
    <property type="match status" value="1"/>
</dbReference>
<reference evidence="10 12" key="1">
    <citation type="journal article" date="2017" name="Nature">
        <title>The sunflower genome provides insights into oil metabolism, flowering and Asterid evolution.</title>
        <authorList>
            <person name="Badouin H."/>
            <person name="Gouzy J."/>
            <person name="Grassa C.J."/>
            <person name="Murat F."/>
            <person name="Staton S.E."/>
            <person name="Cottret L."/>
            <person name="Lelandais-Briere C."/>
            <person name="Owens G.L."/>
            <person name="Carrere S."/>
            <person name="Mayjonade B."/>
            <person name="Legrand L."/>
            <person name="Gill N."/>
            <person name="Kane N.C."/>
            <person name="Bowers J.E."/>
            <person name="Hubner S."/>
            <person name="Bellec A."/>
            <person name="Berard A."/>
            <person name="Berges H."/>
            <person name="Blanchet N."/>
            <person name="Boniface M.C."/>
            <person name="Brunel D."/>
            <person name="Catrice O."/>
            <person name="Chaidir N."/>
            <person name="Claudel C."/>
            <person name="Donnadieu C."/>
            <person name="Faraut T."/>
            <person name="Fievet G."/>
            <person name="Helmstetter N."/>
            <person name="King M."/>
            <person name="Knapp S.J."/>
            <person name="Lai Z."/>
            <person name="Le Paslier M.C."/>
            <person name="Lippi Y."/>
            <person name="Lorenzon L."/>
            <person name="Mandel J.R."/>
            <person name="Marage G."/>
            <person name="Marchand G."/>
            <person name="Marquand E."/>
            <person name="Bret-Mestries E."/>
            <person name="Morien E."/>
            <person name="Nambeesan S."/>
            <person name="Nguyen T."/>
            <person name="Pegot-Espagnet P."/>
            <person name="Pouilly N."/>
            <person name="Raftis F."/>
            <person name="Sallet E."/>
            <person name="Schiex T."/>
            <person name="Thomas J."/>
            <person name="Vandecasteele C."/>
            <person name="Vares D."/>
            <person name="Vear F."/>
            <person name="Vautrin S."/>
            <person name="Crespi M."/>
            <person name="Mangin B."/>
            <person name="Burke J.M."/>
            <person name="Salse J."/>
            <person name="Munos S."/>
            <person name="Vincourt P."/>
            <person name="Rieseberg L.H."/>
            <person name="Langlade N.B."/>
        </authorList>
    </citation>
    <scope>NUCLEOTIDE SEQUENCE [LARGE SCALE GENOMIC DNA]</scope>
    <source>
        <strain evidence="12">cv. SF193</strain>
        <tissue evidence="10">Leaves</tissue>
    </source>
</reference>
<keyword evidence="8" id="KW-0968">Cytoplasmic vesicle</keyword>
<dbReference type="AlphaFoldDB" id="A0A251RUD0"/>
<dbReference type="EMBL" id="MNCJ02000332">
    <property type="protein sequence ID" value="KAF5757395.1"/>
    <property type="molecule type" value="Genomic_DNA"/>
</dbReference>
<comment type="subcellular location">
    <subcellularLocation>
        <location evidence="1">Cytoplasmic vesicle</location>
        <location evidence="1">Clathrin-coated vesicle</location>
    </subcellularLocation>
    <subcellularLocation>
        <location evidence="2">Golgi apparatus</location>
    </subcellularLocation>
    <subcellularLocation>
        <location evidence="3">Membrane</location>
        <location evidence="3">Clathrin-coated pit</location>
    </subcellularLocation>
</comment>
<keyword evidence="6" id="KW-0472">Membrane</keyword>